<evidence type="ECO:0000313" key="12">
    <source>
        <dbReference type="Proteomes" id="UP000271256"/>
    </source>
</evidence>
<keyword evidence="7" id="KW-0963">Cytoplasm</keyword>
<dbReference type="GO" id="GO:0008168">
    <property type="term" value="F:methyltransferase activity"/>
    <property type="evidence" value="ECO:0007669"/>
    <property type="project" value="UniProtKB-KW"/>
</dbReference>
<dbReference type="InterPro" id="IPR015813">
    <property type="entry name" value="Pyrv/PenolPyrv_kinase-like_dom"/>
</dbReference>
<dbReference type="Pfam" id="PF02548">
    <property type="entry name" value="Pantoate_transf"/>
    <property type="match status" value="1"/>
</dbReference>
<comment type="cofactor">
    <cofactor evidence="7 10">
        <name>Mg(2+)</name>
        <dbReference type="ChEBI" id="CHEBI:18420"/>
    </cofactor>
    <text evidence="7 10">Binds 1 Mg(2+) ion per subunit.</text>
</comment>
<dbReference type="NCBIfam" id="NF001452">
    <property type="entry name" value="PRK00311.1"/>
    <property type="match status" value="1"/>
</dbReference>
<comment type="function">
    <text evidence="6 7">Catalyzes the reversible reaction in which hydroxymethyl group from 5,10-methylenetetrahydrofolate is transferred onto alpha-ketoisovalerate to form ketopantoate.</text>
</comment>
<evidence type="ECO:0000256" key="2">
    <source>
        <dbReference type="ARBA" id="ARBA00008676"/>
    </source>
</evidence>
<evidence type="ECO:0000256" key="7">
    <source>
        <dbReference type="HAMAP-Rule" id="MF_00156"/>
    </source>
</evidence>
<dbReference type="InterPro" id="IPR040442">
    <property type="entry name" value="Pyrv_kinase-like_dom_sf"/>
</dbReference>
<evidence type="ECO:0000313" key="11">
    <source>
        <dbReference type="EMBL" id="RKO65782.1"/>
    </source>
</evidence>
<comment type="caution">
    <text evidence="11">The sequence shown here is derived from an EMBL/GenBank/DDBJ whole genome shotgun (WGS) entry which is preliminary data.</text>
</comment>
<comment type="catalytic activity">
    <reaction evidence="7">
        <text>(6R)-5,10-methylene-5,6,7,8-tetrahydrofolate + 3-methyl-2-oxobutanoate + H2O = 2-dehydropantoate + (6S)-5,6,7,8-tetrahydrofolate</text>
        <dbReference type="Rhea" id="RHEA:11824"/>
        <dbReference type="ChEBI" id="CHEBI:11561"/>
        <dbReference type="ChEBI" id="CHEBI:11851"/>
        <dbReference type="ChEBI" id="CHEBI:15377"/>
        <dbReference type="ChEBI" id="CHEBI:15636"/>
        <dbReference type="ChEBI" id="CHEBI:57453"/>
        <dbReference type="EC" id="2.1.2.11"/>
    </reaction>
</comment>
<comment type="pathway">
    <text evidence="1 7">Cofactor biosynthesis; (R)-pantothenate biosynthesis; (R)-pantoate from 3-methyl-2-oxobutanoate: step 1/2.</text>
</comment>
<dbReference type="PANTHER" id="PTHR20881:SF0">
    <property type="entry name" value="3-METHYL-2-OXOBUTANOATE HYDROXYMETHYLTRANSFERASE"/>
    <property type="match status" value="1"/>
</dbReference>
<evidence type="ECO:0000256" key="5">
    <source>
        <dbReference type="ARBA" id="ARBA00022679"/>
    </source>
</evidence>
<dbReference type="Proteomes" id="UP000271256">
    <property type="component" value="Unassembled WGS sequence"/>
</dbReference>
<accession>A0A494WUI6</accession>
<feature type="active site" description="Proton acceptor" evidence="7 8">
    <location>
        <position position="184"/>
    </location>
</feature>
<feature type="binding site" evidence="7 9">
    <location>
        <position position="85"/>
    </location>
    <ligand>
        <name>3-methyl-2-oxobutanoate</name>
        <dbReference type="ChEBI" id="CHEBI:11851"/>
    </ligand>
</feature>
<dbReference type="OrthoDB" id="9781789at2"/>
<dbReference type="GO" id="GO:0005737">
    <property type="term" value="C:cytoplasm"/>
    <property type="evidence" value="ECO:0007669"/>
    <property type="project" value="UniProtKB-SubCell"/>
</dbReference>
<keyword evidence="7 10" id="KW-0479">Metal-binding</keyword>
<evidence type="ECO:0000256" key="10">
    <source>
        <dbReference type="PIRSR" id="PIRSR000388-3"/>
    </source>
</evidence>
<evidence type="ECO:0000256" key="1">
    <source>
        <dbReference type="ARBA" id="ARBA00005033"/>
    </source>
</evidence>
<keyword evidence="4 7" id="KW-0566">Pantothenate biosynthesis</keyword>
<feature type="binding site" evidence="7 10">
    <location>
        <position position="117"/>
    </location>
    <ligand>
        <name>Mg(2+)</name>
        <dbReference type="ChEBI" id="CHEBI:18420"/>
    </ligand>
</feature>
<dbReference type="FunFam" id="3.20.20.60:FF:000003">
    <property type="entry name" value="3-methyl-2-oxobutanoate hydroxymethyltransferase"/>
    <property type="match status" value="1"/>
</dbReference>
<reference evidence="11 12" key="1">
    <citation type="submission" date="2018-10" db="EMBL/GenBank/DDBJ databases">
        <authorList>
            <person name="Grouzdev D.S."/>
            <person name="Krutkina M.S."/>
            <person name="Tourova T.P."/>
            <person name="Nazina T.N."/>
        </authorList>
    </citation>
    <scope>NUCLEOTIDE SEQUENCE [LARGE SCALE GENOMIC DNA]</scope>
    <source>
        <strain evidence="11 12">435</strain>
    </source>
</reference>
<organism evidence="11 12">
    <name type="scientific">Desulfofundulus salinus</name>
    <dbReference type="NCBI Taxonomy" id="2419843"/>
    <lineage>
        <taxon>Bacteria</taxon>
        <taxon>Bacillati</taxon>
        <taxon>Bacillota</taxon>
        <taxon>Clostridia</taxon>
        <taxon>Eubacteriales</taxon>
        <taxon>Peptococcaceae</taxon>
        <taxon>Desulfofundulus</taxon>
    </lineage>
</organism>
<feature type="binding site" evidence="7 10">
    <location>
        <position position="46"/>
    </location>
    <ligand>
        <name>Mg(2+)</name>
        <dbReference type="ChEBI" id="CHEBI:18420"/>
    </ligand>
</feature>
<dbReference type="GO" id="GO:0032259">
    <property type="term" value="P:methylation"/>
    <property type="evidence" value="ECO:0007669"/>
    <property type="project" value="UniProtKB-KW"/>
</dbReference>
<name>A0A494WUI6_9FIRM</name>
<dbReference type="AlphaFoldDB" id="A0A494WUI6"/>
<comment type="subcellular location">
    <subcellularLocation>
        <location evidence="7">Cytoplasm</location>
    </subcellularLocation>
</comment>
<dbReference type="EMBL" id="RBWE01000001">
    <property type="protein sequence ID" value="RKO65782.1"/>
    <property type="molecule type" value="Genomic_DNA"/>
</dbReference>
<dbReference type="SUPFAM" id="SSF51621">
    <property type="entry name" value="Phosphoenolpyruvate/pyruvate domain"/>
    <property type="match status" value="1"/>
</dbReference>
<dbReference type="RefSeq" id="WP_121450251.1">
    <property type="nucleotide sequence ID" value="NZ_RBWE01000001.1"/>
</dbReference>
<dbReference type="PIRSF" id="PIRSF000388">
    <property type="entry name" value="Pantoate_hydroxy_MeTrfase"/>
    <property type="match status" value="1"/>
</dbReference>
<gene>
    <name evidence="7 11" type="primary">panB</name>
    <name evidence="11" type="ORF">D7024_01565</name>
</gene>
<comment type="subunit">
    <text evidence="3 7">Homodecamer; pentamer of dimers.</text>
</comment>
<dbReference type="GO" id="GO:0000287">
    <property type="term" value="F:magnesium ion binding"/>
    <property type="evidence" value="ECO:0007669"/>
    <property type="project" value="TreeGrafter"/>
</dbReference>
<keyword evidence="7 10" id="KW-0460">Magnesium</keyword>
<dbReference type="HAMAP" id="MF_00156">
    <property type="entry name" value="PanB"/>
    <property type="match status" value="1"/>
</dbReference>
<proteinExistence type="inferred from homology"/>
<protein>
    <recommendedName>
        <fullName evidence="7">3-methyl-2-oxobutanoate hydroxymethyltransferase</fullName>
        <ecNumber evidence="7">2.1.2.11</ecNumber>
    </recommendedName>
    <alternativeName>
        <fullName evidence="7">Ketopantoate hydroxymethyltransferase</fullName>
        <shortName evidence="7">KPHMT</shortName>
    </alternativeName>
</protein>
<sequence>MRKKIMIPDLYAKYEKGEPITMLTAYDYPMALLEEKAGVDIILVGDSMGMTVYGLDTTLPVTLDMIIRHAQAVRRGAPTAFIVGDMPYMTYQVNKDEAIRNAGRLMAEAGVDAIKLEGGREMAETIAAIVKATIPVMGHIGLTPQSISQLGGFKAQGRTAESALKLIEDAKALEAAGCFSILVEAVPPEVNKAIVETVKIPIISLGSGVYGAGQCLIVHDMLGFFDRFTPKFVKKYASLNAEIVKALEAYVADVKEKNFPGPEHVYPMSREEVEKFLAELNK</sequence>
<dbReference type="CDD" id="cd06557">
    <property type="entry name" value="KPHMT-like"/>
    <property type="match status" value="1"/>
</dbReference>
<dbReference type="NCBIfam" id="TIGR00222">
    <property type="entry name" value="panB"/>
    <property type="match status" value="1"/>
</dbReference>
<feature type="binding site" evidence="7 9">
    <location>
        <begin position="46"/>
        <end position="47"/>
    </location>
    <ligand>
        <name>3-methyl-2-oxobutanoate</name>
        <dbReference type="ChEBI" id="CHEBI:11851"/>
    </ligand>
</feature>
<dbReference type="EC" id="2.1.2.11" evidence="7"/>
<evidence type="ECO:0000256" key="3">
    <source>
        <dbReference type="ARBA" id="ARBA00011424"/>
    </source>
</evidence>
<feature type="binding site" evidence="7 9">
    <location>
        <position position="115"/>
    </location>
    <ligand>
        <name>3-methyl-2-oxobutanoate</name>
        <dbReference type="ChEBI" id="CHEBI:11851"/>
    </ligand>
</feature>
<keyword evidence="11" id="KW-0489">Methyltransferase</keyword>
<dbReference type="UniPathway" id="UPA00028">
    <property type="reaction ID" value="UER00003"/>
</dbReference>
<dbReference type="Gene3D" id="3.20.20.60">
    <property type="entry name" value="Phosphoenolpyruvate-binding domains"/>
    <property type="match status" value="1"/>
</dbReference>
<comment type="similarity">
    <text evidence="2 7">Belongs to the PanB family.</text>
</comment>
<evidence type="ECO:0000256" key="6">
    <source>
        <dbReference type="ARBA" id="ARBA00056497"/>
    </source>
</evidence>
<dbReference type="GO" id="GO:0003864">
    <property type="term" value="F:3-methyl-2-oxobutanoate hydroxymethyltransferase activity"/>
    <property type="evidence" value="ECO:0007669"/>
    <property type="project" value="UniProtKB-UniRule"/>
</dbReference>
<evidence type="ECO:0000256" key="9">
    <source>
        <dbReference type="PIRSR" id="PIRSR000388-2"/>
    </source>
</evidence>
<evidence type="ECO:0000256" key="8">
    <source>
        <dbReference type="PIRSR" id="PIRSR000388-1"/>
    </source>
</evidence>
<dbReference type="GO" id="GO:0015940">
    <property type="term" value="P:pantothenate biosynthetic process"/>
    <property type="evidence" value="ECO:0007669"/>
    <property type="project" value="UniProtKB-UniRule"/>
</dbReference>
<dbReference type="PANTHER" id="PTHR20881">
    <property type="entry name" value="3-METHYL-2-OXOBUTANOATE HYDROXYMETHYLTRANSFERASE"/>
    <property type="match status" value="1"/>
</dbReference>
<evidence type="ECO:0000256" key="4">
    <source>
        <dbReference type="ARBA" id="ARBA00022655"/>
    </source>
</evidence>
<feature type="binding site" evidence="7 10">
    <location>
        <position position="85"/>
    </location>
    <ligand>
        <name>Mg(2+)</name>
        <dbReference type="ChEBI" id="CHEBI:18420"/>
    </ligand>
</feature>
<dbReference type="InterPro" id="IPR003700">
    <property type="entry name" value="Pantoate_hydroxy_MeTrfase"/>
</dbReference>
<keyword evidence="12" id="KW-1185">Reference proteome</keyword>
<keyword evidence="5 7" id="KW-0808">Transferase</keyword>